<keyword evidence="1" id="KW-0812">Transmembrane</keyword>
<dbReference type="AlphaFoldDB" id="A0A2P2MC35"/>
<accession>A0A2P2MC35</accession>
<dbReference type="EMBL" id="GGEC01047306">
    <property type="protein sequence ID" value="MBX27790.1"/>
    <property type="molecule type" value="Transcribed_RNA"/>
</dbReference>
<keyword evidence="1" id="KW-0472">Membrane</keyword>
<name>A0A2P2MC35_RHIMU</name>
<keyword evidence="1" id="KW-1133">Transmembrane helix</keyword>
<protein>
    <submittedName>
        <fullName evidence="2">Uncharacterized protein</fullName>
    </submittedName>
</protein>
<feature type="transmembrane region" description="Helical" evidence="1">
    <location>
        <begin position="89"/>
        <end position="110"/>
    </location>
</feature>
<proteinExistence type="predicted"/>
<reference evidence="2" key="1">
    <citation type="submission" date="2018-02" db="EMBL/GenBank/DDBJ databases">
        <title>Rhizophora mucronata_Transcriptome.</title>
        <authorList>
            <person name="Meera S.P."/>
            <person name="Sreeshan A."/>
            <person name="Augustine A."/>
        </authorList>
    </citation>
    <scope>NUCLEOTIDE SEQUENCE</scope>
    <source>
        <tissue evidence="2">Leaf</tissue>
    </source>
</reference>
<sequence length="111" mass="12852">MGSNIRGKGNLTSSETFRQRFCHLTTNRSSLFKTQIFDFSGYGSFPLIRSCYSICRRKVCDLLLFILFKTSLLERKAGNSCFLNLEQKILYVGFALEWLFCVWFLGLLLIV</sequence>
<evidence type="ECO:0000313" key="2">
    <source>
        <dbReference type="EMBL" id="MBX27790.1"/>
    </source>
</evidence>
<organism evidence="2">
    <name type="scientific">Rhizophora mucronata</name>
    <name type="common">Asiatic mangrove</name>
    <dbReference type="NCBI Taxonomy" id="61149"/>
    <lineage>
        <taxon>Eukaryota</taxon>
        <taxon>Viridiplantae</taxon>
        <taxon>Streptophyta</taxon>
        <taxon>Embryophyta</taxon>
        <taxon>Tracheophyta</taxon>
        <taxon>Spermatophyta</taxon>
        <taxon>Magnoliopsida</taxon>
        <taxon>eudicotyledons</taxon>
        <taxon>Gunneridae</taxon>
        <taxon>Pentapetalae</taxon>
        <taxon>rosids</taxon>
        <taxon>fabids</taxon>
        <taxon>Malpighiales</taxon>
        <taxon>Rhizophoraceae</taxon>
        <taxon>Rhizophora</taxon>
    </lineage>
</organism>
<evidence type="ECO:0000256" key="1">
    <source>
        <dbReference type="SAM" id="Phobius"/>
    </source>
</evidence>